<keyword evidence="6" id="KW-0472">Membrane</keyword>
<dbReference type="Pfam" id="PF23577">
    <property type="entry name" value="LysM_RLK"/>
    <property type="match status" value="1"/>
</dbReference>
<evidence type="ECO:0000256" key="2">
    <source>
        <dbReference type="ARBA" id="ARBA00022475"/>
    </source>
</evidence>
<dbReference type="PANTHER" id="PTHR46204">
    <property type="entry name" value="CHITIN ELICITOR RECEPTOR KINASE 1-RELATED"/>
    <property type="match status" value="1"/>
</dbReference>
<dbReference type="AlphaFoldDB" id="A0A7N2R5H5"/>
<evidence type="ECO:0000256" key="7">
    <source>
        <dbReference type="ARBA" id="ARBA00023157"/>
    </source>
</evidence>
<reference evidence="11 12" key="1">
    <citation type="journal article" date="2016" name="G3 (Bethesda)">
        <title>First Draft Assembly and Annotation of the Genome of a California Endemic Oak Quercus lobata Nee (Fagaceae).</title>
        <authorList>
            <person name="Sork V.L."/>
            <person name="Fitz-Gibbon S.T."/>
            <person name="Puiu D."/>
            <person name="Crepeau M."/>
            <person name="Gugger P.F."/>
            <person name="Sherman R."/>
            <person name="Stevens K."/>
            <person name="Langley C.H."/>
            <person name="Pellegrini M."/>
            <person name="Salzberg S.L."/>
        </authorList>
    </citation>
    <scope>NUCLEOTIDE SEQUENCE [LARGE SCALE GENOMIC DNA]</scope>
    <source>
        <strain evidence="11 12">cv. SW786</strain>
    </source>
</reference>
<dbReference type="GO" id="GO:0005886">
    <property type="term" value="C:plasma membrane"/>
    <property type="evidence" value="ECO:0007669"/>
    <property type="project" value="UniProtKB-SubCell"/>
</dbReference>
<keyword evidence="4 8" id="KW-0732">Signal</keyword>
<protein>
    <submittedName>
        <fullName evidence="11">Uncharacterized protein</fullName>
    </submittedName>
</protein>
<dbReference type="GO" id="GO:0045087">
    <property type="term" value="P:innate immune response"/>
    <property type="evidence" value="ECO:0007669"/>
    <property type="project" value="InterPro"/>
</dbReference>
<evidence type="ECO:0000313" key="11">
    <source>
        <dbReference type="EnsemblPlants" id="QL05p072074:mrna"/>
    </source>
</evidence>
<evidence type="ECO:0000259" key="10">
    <source>
        <dbReference type="Pfam" id="PF23577"/>
    </source>
</evidence>
<proteinExistence type="predicted"/>
<evidence type="ECO:0000259" key="9">
    <source>
        <dbReference type="Pfam" id="PF01476"/>
    </source>
</evidence>
<dbReference type="Gramene" id="QL05p072074:mrna">
    <property type="protein sequence ID" value="QL05p072074:mrna"/>
    <property type="gene ID" value="QL05p072074"/>
</dbReference>
<organism evidence="11 12">
    <name type="scientific">Quercus lobata</name>
    <name type="common">Valley oak</name>
    <dbReference type="NCBI Taxonomy" id="97700"/>
    <lineage>
        <taxon>Eukaryota</taxon>
        <taxon>Viridiplantae</taxon>
        <taxon>Streptophyta</taxon>
        <taxon>Embryophyta</taxon>
        <taxon>Tracheophyta</taxon>
        <taxon>Spermatophyta</taxon>
        <taxon>Magnoliopsida</taxon>
        <taxon>eudicotyledons</taxon>
        <taxon>Gunneridae</taxon>
        <taxon>Pentapetalae</taxon>
        <taxon>rosids</taxon>
        <taxon>fabids</taxon>
        <taxon>Fagales</taxon>
        <taxon>Fagaceae</taxon>
        <taxon>Quercus</taxon>
    </lineage>
</organism>
<feature type="domain" description="LysM" evidence="9">
    <location>
        <begin position="41"/>
        <end position="85"/>
    </location>
</feature>
<evidence type="ECO:0000313" key="12">
    <source>
        <dbReference type="Proteomes" id="UP000594261"/>
    </source>
</evidence>
<evidence type="ECO:0000256" key="8">
    <source>
        <dbReference type="SAM" id="SignalP"/>
    </source>
</evidence>
<dbReference type="EMBL" id="LRBV02000005">
    <property type="status" value="NOT_ANNOTATED_CDS"/>
    <property type="molecule type" value="Genomic_DNA"/>
</dbReference>
<dbReference type="SUPFAM" id="SSF54106">
    <property type="entry name" value="LysM domain"/>
    <property type="match status" value="1"/>
</dbReference>
<dbReference type="GO" id="GO:0019199">
    <property type="term" value="F:transmembrane receptor protein kinase activity"/>
    <property type="evidence" value="ECO:0007669"/>
    <property type="project" value="InterPro"/>
</dbReference>
<comment type="subcellular location">
    <subcellularLocation>
        <location evidence="1">Cell membrane</location>
        <topology evidence="1">Single-pass membrane protein</topology>
    </subcellularLocation>
</comment>
<dbReference type="InParanoid" id="A0A7N2R5H5"/>
<dbReference type="InterPro" id="IPR018392">
    <property type="entry name" value="LysM"/>
</dbReference>
<evidence type="ECO:0000256" key="5">
    <source>
        <dbReference type="ARBA" id="ARBA00022989"/>
    </source>
</evidence>
<evidence type="ECO:0000256" key="1">
    <source>
        <dbReference type="ARBA" id="ARBA00004162"/>
    </source>
</evidence>
<dbReference type="InterPro" id="IPR036779">
    <property type="entry name" value="LysM_dom_sf"/>
</dbReference>
<dbReference type="InterPro" id="IPR057097">
    <property type="entry name" value="LysM_RLK3/10"/>
</dbReference>
<keyword evidence="7" id="KW-1015">Disulfide bond</keyword>
<dbReference type="Proteomes" id="UP000594261">
    <property type="component" value="Chromosome 5"/>
</dbReference>
<evidence type="ECO:0000256" key="3">
    <source>
        <dbReference type="ARBA" id="ARBA00022692"/>
    </source>
</evidence>
<keyword evidence="3" id="KW-0812">Transmembrane</keyword>
<keyword evidence="5" id="KW-1133">Transmembrane helix</keyword>
<dbReference type="Gene3D" id="3.10.350.10">
    <property type="entry name" value="LysM domain"/>
    <property type="match status" value="1"/>
</dbReference>
<sequence>MILLPKRNLAITLFSFHIFLSLILKTQAKCNTGCHLAIASYYVRQGTNLSYISDLFSQQVPEILKYNPKVTNKDSINTGIRLNVPFSCDCLNGDFLGHTFTYITQFGDTYDSIAKFPYSNLTNKDWLQRVNSYQPTRIPDYVPINVTVNCSCGDRDVSKDYALFATYPLRPGEDLSSVAAESGVPAHLLELYNPESNFSAGNGLVFVPAKEAFHYNK</sequence>
<accession>A0A7N2R5H5</accession>
<dbReference type="InterPro" id="IPR044812">
    <property type="entry name" value="CERK1/LYK3-like"/>
</dbReference>
<dbReference type="OMA" id="DYVPINV"/>
<dbReference type="EnsemblPlants" id="QL05p072074:mrna">
    <property type="protein sequence ID" value="QL05p072074:mrna"/>
    <property type="gene ID" value="QL05p072074"/>
</dbReference>
<feature type="chain" id="PRO_5029550141" evidence="8">
    <location>
        <begin position="29"/>
        <end position="217"/>
    </location>
</feature>
<evidence type="ECO:0000256" key="4">
    <source>
        <dbReference type="ARBA" id="ARBA00022729"/>
    </source>
</evidence>
<dbReference type="PANTHER" id="PTHR46204:SF2">
    <property type="entry name" value="CHITIN ELICITOR RECEPTOR KINASE 1"/>
    <property type="match status" value="1"/>
</dbReference>
<evidence type="ECO:0000256" key="6">
    <source>
        <dbReference type="ARBA" id="ARBA00023136"/>
    </source>
</evidence>
<dbReference type="Pfam" id="PF01476">
    <property type="entry name" value="LysM"/>
    <property type="match status" value="1"/>
</dbReference>
<keyword evidence="12" id="KW-1185">Reference proteome</keyword>
<name>A0A7N2R5H5_QUELO</name>
<feature type="signal peptide" evidence="8">
    <location>
        <begin position="1"/>
        <end position="28"/>
    </location>
</feature>
<reference evidence="11" key="2">
    <citation type="submission" date="2021-01" db="UniProtKB">
        <authorList>
            <consortium name="EnsemblPlants"/>
        </authorList>
    </citation>
    <scope>IDENTIFICATION</scope>
</reference>
<feature type="domain" description="LYK3/RLK10-like LysM" evidence="10">
    <location>
        <begin position="165"/>
        <end position="208"/>
    </location>
</feature>
<keyword evidence="2" id="KW-1003">Cell membrane</keyword>